<dbReference type="RefSeq" id="WP_386426855.1">
    <property type="nucleotide sequence ID" value="NZ_JBHSBB010000006.1"/>
</dbReference>
<dbReference type="Proteomes" id="UP001595765">
    <property type="component" value="Unassembled WGS sequence"/>
</dbReference>
<protein>
    <submittedName>
        <fullName evidence="2">DUF5955 family protein</fullName>
    </submittedName>
</protein>
<keyword evidence="3" id="KW-1185">Reference proteome</keyword>
<name>A0ABV8HFZ1_9ACTN</name>
<evidence type="ECO:0000313" key="2">
    <source>
        <dbReference type="EMBL" id="MFC4031042.1"/>
    </source>
</evidence>
<feature type="region of interest" description="Disordered" evidence="1">
    <location>
        <begin position="1"/>
        <end position="27"/>
    </location>
</feature>
<evidence type="ECO:0000256" key="1">
    <source>
        <dbReference type="SAM" id="MobiDB-lite"/>
    </source>
</evidence>
<evidence type="ECO:0000313" key="3">
    <source>
        <dbReference type="Proteomes" id="UP001595765"/>
    </source>
</evidence>
<organism evidence="2 3">
    <name type="scientific">Streptomyces polygonati</name>
    <dbReference type="NCBI Taxonomy" id="1617087"/>
    <lineage>
        <taxon>Bacteria</taxon>
        <taxon>Bacillati</taxon>
        <taxon>Actinomycetota</taxon>
        <taxon>Actinomycetes</taxon>
        <taxon>Kitasatosporales</taxon>
        <taxon>Streptomycetaceae</taxon>
        <taxon>Streptomyces</taxon>
    </lineage>
</organism>
<proteinExistence type="predicted"/>
<comment type="caution">
    <text evidence="2">The sequence shown here is derived from an EMBL/GenBank/DDBJ whole genome shotgun (WGS) entry which is preliminary data.</text>
</comment>
<gene>
    <name evidence="2" type="ORF">ACFO3J_06105</name>
</gene>
<reference evidence="3" key="1">
    <citation type="journal article" date="2019" name="Int. J. Syst. Evol. Microbiol.">
        <title>The Global Catalogue of Microorganisms (GCM) 10K type strain sequencing project: providing services to taxonomists for standard genome sequencing and annotation.</title>
        <authorList>
            <consortium name="The Broad Institute Genomics Platform"/>
            <consortium name="The Broad Institute Genome Sequencing Center for Infectious Disease"/>
            <person name="Wu L."/>
            <person name="Ma J."/>
        </authorList>
    </citation>
    <scope>NUCLEOTIDE SEQUENCE [LARGE SCALE GENOMIC DNA]</scope>
    <source>
        <strain evidence="3">CGMCC 4.7237</strain>
    </source>
</reference>
<accession>A0ABV8HFZ1</accession>
<dbReference type="Pfam" id="PF19380">
    <property type="entry name" value="DUF5955"/>
    <property type="match status" value="1"/>
</dbReference>
<sequence>MGETQVLDDDRGGMAARPGGGGAGRSAAVGLHDAVAWLRRELAAYRPLLPDRAVAEDELEELAAQAVTAGRAGILPDTERLRHSLLLVAAALGSVSALTAPLDALREAVETLAPPYRGRG</sequence>
<dbReference type="InterPro" id="IPR045999">
    <property type="entry name" value="DUF5955"/>
</dbReference>
<dbReference type="EMBL" id="JBHSBB010000006">
    <property type="protein sequence ID" value="MFC4031042.1"/>
    <property type="molecule type" value="Genomic_DNA"/>
</dbReference>